<sequence length="82" mass="9263">MDSPNATRYANSAEAKKCYLKFTQLVAGVAERYQAYLESEGLAIAACYHLSFHYANARLQINPGLPLHLYQELRQCFVESFG</sequence>
<evidence type="ECO:0000313" key="2">
    <source>
        <dbReference type="Proteomes" id="UP000830401"/>
    </source>
</evidence>
<keyword evidence="1" id="KW-0614">Plasmid</keyword>
<organism evidence="1 2">
    <name type="scientific">Hymenobacter volaticus</name>
    <dbReference type="NCBI Taxonomy" id="2932254"/>
    <lineage>
        <taxon>Bacteria</taxon>
        <taxon>Pseudomonadati</taxon>
        <taxon>Bacteroidota</taxon>
        <taxon>Cytophagia</taxon>
        <taxon>Cytophagales</taxon>
        <taxon>Hymenobacteraceae</taxon>
        <taxon>Hymenobacter</taxon>
    </lineage>
</organism>
<accession>A0ABY4GFC8</accession>
<dbReference type="RefSeq" id="WP_245127449.1">
    <property type="nucleotide sequence ID" value="NZ_CP095067.1"/>
</dbReference>
<name>A0ABY4GFC8_9BACT</name>
<reference evidence="1" key="1">
    <citation type="submission" date="2022-04" db="EMBL/GenBank/DDBJ databases">
        <title>Hymenobacter sp. isolated from the air.</title>
        <authorList>
            <person name="Won M."/>
            <person name="Lee C.-M."/>
            <person name="Woen H.-Y."/>
            <person name="Kwon S.-W."/>
        </authorList>
    </citation>
    <scope>NUCLEOTIDE SEQUENCE</scope>
    <source>
        <strain evidence="1">5420S-77</strain>
        <plasmid evidence="1">unnamed6</plasmid>
    </source>
</reference>
<keyword evidence="2" id="KW-1185">Reference proteome</keyword>
<protein>
    <submittedName>
        <fullName evidence="1">Uncharacterized protein</fullName>
    </submittedName>
</protein>
<dbReference type="EMBL" id="CP095067">
    <property type="protein sequence ID" value="UOQ69603.1"/>
    <property type="molecule type" value="Genomic_DNA"/>
</dbReference>
<gene>
    <name evidence="1" type="ORF">MUN86_29290</name>
</gene>
<proteinExistence type="predicted"/>
<geneLocation type="plasmid" evidence="1 2">
    <name>unnamed6</name>
</geneLocation>
<dbReference type="Proteomes" id="UP000830401">
    <property type="component" value="Plasmid unnamed6"/>
</dbReference>
<evidence type="ECO:0000313" key="1">
    <source>
        <dbReference type="EMBL" id="UOQ69603.1"/>
    </source>
</evidence>